<dbReference type="PANTHER" id="PTHR12461">
    <property type="entry name" value="HYPOXIA-INDUCIBLE FACTOR 1 ALPHA INHIBITOR-RELATED"/>
    <property type="match status" value="1"/>
</dbReference>
<dbReference type="Proteomes" id="UP001363151">
    <property type="component" value="Unassembled WGS sequence"/>
</dbReference>
<dbReference type="PANTHER" id="PTHR12461:SF105">
    <property type="entry name" value="HYPOXIA-INDUCIBLE FACTOR 1-ALPHA INHIBITOR"/>
    <property type="match status" value="1"/>
</dbReference>
<reference evidence="3 4" key="1">
    <citation type="submission" date="2024-03" db="EMBL/GenBank/DDBJ databases">
        <title>Aureococcus anophagefferens CCMP1851 and Kratosvirus quantuckense: Draft genome of a second virus-susceptible host strain in the model system.</title>
        <authorList>
            <person name="Chase E."/>
            <person name="Truchon A.R."/>
            <person name="Schepens W."/>
            <person name="Wilhelm S.W."/>
        </authorList>
    </citation>
    <scope>NUCLEOTIDE SEQUENCE [LARGE SCALE GENOMIC DNA]</scope>
    <source>
        <strain evidence="3 4">CCMP1851</strain>
    </source>
</reference>
<dbReference type="InterPro" id="IPR014710">
    <property type="entry name" value="RmlC-like_jellyroll"/>
</dbReference>
<evidence type="ECO:0000313" key="3">
    <source>
        <dbReference type="EMBL" id="KAK7241271.1"/>
    </source>
</evidence>
<dbReference type="InterPro" id="IPR003347">
    <property type="entry name" value="JmjC_dom"/>
</dbReference>
<organism evidence="3 4">
    <name type="scientific">Aureococcus anophagefferens</name>
    <name type="common">Harmful bloom alga</name>
    <dbReference type="NCBI Taxonomy" id="44056"/>
    <lineage>
        <taxon>Eukaryota</taxon>
        <taxon>Sar</taxon>
        <taxon>Stramenopiles</taxon>
        <taxon>Ochrophyta</taxon>
        <taxon>Pelagophyceae</taxon>
        <taxon>Pelagomonadales</taxon>
        <taxon>Pelagomonadaceae</taxon>
        <taxon>Aureococcus</taxon>
    </lineage>
</organism>
<dbReference type="EMBL" id="JBBJCI010000203">
    <property type="protein sequence ID" value="KAK7241271.1"/>
    <property type="molecule type" value="Genomic_DNA"/>
</dbReference>
<dbReference type="Gene3D" id="2.60.120.10">
    <property type="entry name" value="Jelly Rolls"/>
    <property type="match status" value="1"/>
</dbReference>
<dbReference type="SUPFAM" id="SSF51197">
    <property type="entry name" value="Clavaminate synthase-like"/>
    <property type="match status" value="1"/>
</dbReference>
<evidence type="ECO:0000313" key="4">
    <source>
        <dbReference type="Proteomes" id="UP001363151"/>
    </source>
</evidence>
<dbReference type="PROSITE" id="PS51184">
    <property type="entry name" value="JMJC"/>
    <property type="match status" value="1"/>
</dbReference>
<gene>
    <name evidence="3" type="ORF">SO694_00050022</name>
</gene>
<protein>
    <recommendedName>
        <fullName evidence="2">JmjC domain-containing protein</fullName>
    </recommendedName>
</protein>
<name>A0ABR1FYS7_AURAN</name>
<dbReference type="SMART" id="SM00558">
    <property type="entry name" value="JmjC"/>
    <property type="match status" value="1"/>
</dbReference>
<dbReference type="InterPro" id="IPR041667">
    <property type="entry name" value="Cupin_8"/>
</dbReference>
<keyword evidence="4" id="KW-1185">Reference proteome</keyword>
<evidence type="ECO:0000259" key="2">
    <source>
        <dbReference type="PROSITE" id="PS51184"/>
    </source>
</evidence>
<feature type="domain" description="JmjC" evidence="2">
    <location>
        <begin position="191"/>
        <end position="412"/>
    </location>
</feature>
<accession>A0ABR1FYS7</accession>
<dbReference type="Pfam" id="PF13621">
    <property type="entry name" value="Cupin_8"/>
    <property type="match status" value="1"/>
</dbReference>
<feature type="region of interest" description="Disordered" evidence="1">
    <location>
        <begin position="62"/>
        <end position="87"/>
    </location>
</feature>
<sequence length="526" mass="56174">MGKKKQDAKAADDDAVLLAAQRRPPSLALFAAALVACCGVAFEVGRRSAACEACAACPEPVAAAPSDHKSCPPCPKDKKKGRKEKAPRAWITDDEAVALELCSSQDDTHRCAPALADGVPDALTDGATFNKFARAGVPWVARNTTLAGPTDLRAWLDGVGPLAPVRASTLPDNAYGVAYLGELVAGAGETPFYAPQIPCAAAPSMERHLGVAAAARQVLGSKTDACNVWFGAGLSDDPDDSDRVGVTALHYDHSHNVYTQHAGRKRFVLLPPHARKHLAPLRNMAGVMISEARAKHWGYVDKTPIDPPRLLTLKGGARFTMMAAKQDLAALPLDVFHNFGVDDARRGAATVDAAFLARHAIVADLGPGDVLYVPPFWYHEVTSYGGVSVSHNHWWNTAGWMDQIMKKLDNVASSQMPQTAKFAKPEGATGLQPAAALQATCGYANHWAVGAAKWPCQAVEPANPPHVNLQAELRTACARARGCAVADVKELLGDAPTWHQTFAEANPSYRQPFQENGLLKNRKKHL</sequence>
<evidence type="ECO:0000256" key="1">
    <source>
        <dbReference type="SAM" id="MobiDB-lite"/>
    </source>
</evidence>
<comment type="caution">
    <text evidence="3">The sequence shown here is derived from an EMBL/GenBank/DDBJ whole genome shotgun (WGS) entry which is preliminary data.</text>
</comment>
<proteinExistence type="predicted"/>